<evidence type="ECO:0000256" key="5">
    <source>
        <dbReference type="SAM" id="MobiDB-lite"/>
    </source>
</evidence>
<evidence type="ECO:0000256" key="1">
    <source>
        <dbReference type="ARBA" id="ARBA00007366"/>
    </source>
</evidence>
<sequence>MESQMAFSMLPSPEHTERCLPIVSLACALRKDDDIVKSMDKLKALNALLEYAFSEKKNFSTRVLKQAGGLLNYCVDEESFKKDFLPVVGRKLLRSPETAIPIFEVILKELELTVGEIGAEIVDPLINNIIATDPCIREASVSSLVSIAKLCSTQIFTSVIYNRVLSKLNGPDGRRASLEMKLTLLHALGSLSQPSSGNVKVYPEVLRSFIDIITSEDNEDMVESSLKQLGLWSKLPKFSLNEKAQMAIKEKLFSNKVSHRAKMAIFRFLDETRRSSGKLPKAYIPLLATAAQAAKQEAPASPLVSQAVAAANLWLMSTSQPGKIPESMWSILSGLRVSPGDPDAIPLWLKDRFLLIAPLDVHSYLISLIHLLFAHHSNELPQTQRGAFYRVLILLWLYTDSRQVLEDIRFCLLTHLIEEGKRNRVVGQSIIQNHLNPLVLESLYSASDLLAAGVENTSRFGRRLVQLVTMVSKATSATALKFLGPALTISRLAPPGSLLTQEALSVKQKLGLFCAALYSLSHPHAVNYNRHAWIDLLSIVRLPRKAEIEVAFNEEESAEPFNSVVDLLFELPKLDVAHRLMLERLIEWSPVKFASCLATRLCSELSNSKYVDVTADEVGIMLVQPGTLYNRVLLDSLPRYQTNKSNIKREGKLYSHETQMDILEAQVRQKERQVEANGKEPDFLTSIAPQLTSNQLEIIKAEMKKEEEIRKRVCKLFRDGSHLMDLLTILNDILLSASRDSQSAPTEFLLRNSFNLWSLTVRLLQRPLLSPLAIAAHSRLGRLIAEVAMASTITDVKLRRQKAQQFAAWSIRVLTPPRVCLRNQPPVSPFRVTSFVDEESIYAENGNWHAICQLSTLREQSEAVTECLRKDVRKRTASGAIVISAAIPIFDRILIEHSTFTHLEKLEGAGNGEEEGKRWALCAHYGGFLATVWNQVRPTDGLYDDIGSHSQLCEALKFDVIYKFLLHLIEQHSLALEFGLIVEGNSRDDDGLSAFSNDVFQNTVQLHLHYLLYLLRCQPKRRGIILISMMPIVYDLMECLVSPTHFTRSSALTGMINLAKHFPDLFTHSLSPPIAANDIAVTLAREGNSESQQEKQQSDDVAFATDNTATKSSSGHLNKAQKKKKHAAPGVVSNKAMGEGGLHMDESIADPANWPALCLIANSQLRLFISRCDPFAEVAVDADRLWTAVGLRDICESEETAGNAESVDDDQQEQQQEGEIGDEEEKKQKQHRFVLLQRPRNPDVLPPTALATRLLLECLRKSSDIQMASACALRRCLNGKSQDEINRVIDYWLEIYHCLMEKPQPKVDPHGKPVEPLPPKYTQQRVGLAHALEAIVSCSRTPGYYQAAQQEAPVVEDVNTKQQKAGTWLQKVFRFLVDEGLHDSQEEVRCALLQAGLGATRNYGITNLQQLLPILETFLNKAPNIEELDMVRQSVVVLLGSLAIYLGREDTRVAAIFNRLLSAVSFPADVVQRAVEDAMTTLAPKLPAEQLEKVFPRLMSTLFSSLGYAERRGAAYALAGIVRGCGIATLRQRNIIDRLLSALEDKNPKFKESALFAFERLSLVLGRLFEPYVVKLVPQLLSCFGDSNLGVREAASVTSRAVMSKLSAHGIKLILPLLLKVIDEDNPWRTKCQAVEVLGTMTSCAPKQLSSCLPQIVPRILTMLIDAQVNLKKAGACALERIGTVIRNPEVQALVPCLIKSLQDPLTDKGACLMTLRDTCFTHVVDAASLALIMPVLHRAFDDRSTSIRKAAAQIFGTLYSLARREDLEPYIVQIMPGLRCCLLDPVPEVRSVTARALGTMVQGIGEACSKDLLPWLMATLTSEQSSVDRSGAAQGLAEVLGGMGLPRLESILPEFIRTAESTSVQPYVRDGYLMLFIYLPEVFRNDFSPFIAPILSPILKALADECEYLRETALKAGQRIINLFANEAVELLLPELEKGLISVEWRIRLSSLHLTGDLLYKLSGVSGKGTTKTADDDDTFGTEVASEKILKTLGEERRNRVLARLYIARSDPTYAVRSAASHIWKIVVVNTPRTLRELMPILVQQLLASLGSTLREHQQVAGRALGDLVRKLGERVLPEVIPHLEEGLNSPDENKRRGACRGLIDIMNNCHQEQIASFSDRLTSPIRRSLVDPSVEVRATGARAFDLLYNVVHLRAIDEILPELFALLDNPQKRDFALDGIRQLLAIRGRAVMPYLVPKLTHPRLDAKTFAYLAPIAGDSLARHIDRILPAFLETAAGVDVCAKENADLRCCSVVLASISDTTAVRSILQELIAGLSHSDSNATQIEFTTLKPNTPEYCYACLRLLHVYLEAFLVDNGDEEREPQLVAMRRRVAKVEAEESDDDDSDGDGASRGRGNDKDYDGSVAKNNVDDDDSDLSDYHDIFPRPKDPKEALRRLLPDYYSPLLRNLSKLLTTKDLPLMTFTWACLDTILKYWSANLISGDNVVELQKAIKAATMDFVSNQLRMQRERVQDVVAGRLMLLPGFSEPALPLPSLVRFYADCILQGGADAKEPAAQGLAECVALSSGEAIQPCVVKVLGPMIRLLGERQPPVVRAAVTESLATLVEKCPASTRPFSPQLLATFSKVLGDGSKAIRLAGGLGLANVLAISPKLDSILVDICTILAVTFDVTIANQPSSRPLGLHQQILTAAATHADTMLQCLRNCLQKSNGKPKLATLRTVIDYLTPLACLSDGAGAGKIDSTVSLADVRRAANACVGASIASASAIADVTASDVIGLMPWCQSSATIPETPLVLQSYAQAVMVASLSSPKTLIQNTFEEVYEQCRLIIAKCCANNDYIEVRQAGYRSLGFFLHAVIVAAKPGEQILNLVRIIAQGLKLNLPEDRILVAKIVCCIASRINLRNLLKGTKKSLTGPPPSWLLSLVNSLCSTSKDKNANVCTAAEEGIVALCQIGGSGGEKNDITGLIAKSLNPKEKALFEETLTRAHKRAIGPIWDRETRWIDNTEIYLPSHTSGF</sequence>
<feature type="coiled-coil region" evidence="4">
    <location>
        <begin position="653"/>
        <end position="680"/>
    </location>
</feature>
<evidence type="ECO:0000256" key="4">
    <source>
        <dbReference type="SAM" id="Coils"/>
    </source>
</evidence>
<dbReference type="Pfam" id="PF25801">
    <property type="entry name" value="HEAT_GCN1_C_2"/>
    <property type="match status" value="1"/>
</dbReference>
<feature type="compositionally biased region" description="Basic and acidic residues" evidence="5">
    <location>
        <begin position="2351"/>
        <end position="2363"/>
    </location>
</feature>
<name>A0ABR4QJA4_9CEST</name>
<evidence type="ECO:0000256" key="2">
    <source>
        <dbReference type="ARBA" id="ARBA00022737"/>
    </source>
</evidence>
<comment type="similarity">
    <text evidence="1">Belongs to the GCN1 family.</text>
</comment>
<dbReference type="Proteomes" id="UP001651158">
    <property type="component" value="Unassembled WGS sequence"/>
</dbReference>
<dbReference type="InterPro" id="IPR056810">
    <property type="entry name" value="GNC1-like_N"/>
</dbReference>
<organism evidence="7 8">
    <name type="scientific">Taenia crassiceps</name>
    <dbReference type="NCBI Taxonomy" id="6207"/>
    <lineage>
        <taxon>Eukaryota</taxon>
        <taxon>Metazoa</taxon>
        <taxon>Spiralia</taxon>
        <taxon>Lophotrochozoa</taxon>
        <taxon>Platyhelminthes</taxon>
        <taxon>Cestoda</taxon>
        <taxon>Eucestoda</taxon>
        <taxon>Cyclophyllidea</taxon>
        <taxon>Taeniidae</taxon>
        <taxon>Taenia</taxon>
    </lineage>
</organism>
<dbReference type="SUPFAM" id="SSF48371">
    <property type="entry name" value="ARM repeat"/>
    <property type="match status" value="3"/>
</dbReference>
<feature type="repeat" description="HEAT" evidence="3">
    <location>
        <begin position="1733"/>
        <end position="1771"/>
    </location>
</feature>
<keyword evidence="8" id="KW-1185">Reference proteome</keyword>
<dbReference type="PROSITE" id="PS50077">
    <property type="entry name" value="HEAT_REPEAT"/>
    <property type="match status" value="2"/>
</dbReference>
<comment type="caution">
    <text evidence="7">The sequence shown here is derived from an EMBL/GenBank/DDBJ whole genome shotgun (WGS) entry which is preliminary data.</text>
</comment>
<dbReference type="Pfam" id="PF24987">
    <property type="entry name" value="HEAT_EF3_N"/>
    <property type="match status" value="2"/>
</dbReference>
<evidence type="ECO:0000259" key="6">
    <source>
        <dbReference type="SMART" id="SM01349"/>
    </source>
</evidence>
<accession>A0ABR4QJA4</accession>
<feature type="region of interest" description="Disordered" evidence="5">
    <location>
        <begin position="2336"/>
        <end position="2385"/>
    </location>
</feature>
<dbReference type="PANTHER" id="PTHR23346:SF7">
    <property type="entry name" value="STALLED RIBOSOME SENSOR GCN1"/>
    <property type="match status" value="1"/>
</dbReference>
<dbReference type="Pfam" id="PF24993">
    <property type="entry name" value="GNC1_N"/>
    <property type="match status" value="1"/>
</dbReference>
<dbReference type="InterPro" id="IPR016024">
    <property type="entry name" value="ARM-type_fold"/>
</dbReference>
<evidence type="ECO:0000313" key="8">
    <source>
        <dbReference type="Proteomes" id="UP001651158"/>
    </source>
</evidence>
<dbReference type="InterPro" id="IPR034085">
    <property type="entry name" value="TOG"/>
</dbReference>
<reference evidence="7 8" key="1">
    <citation type="journal article" date="2022" name="Front. Cell. Infect. Microbiol.">
        <title>The Genomes of Two Strains of Taenia crassiceps the Animal Model for the Study of Human Cysticercosis.</title>
        <authorList>
            <person name="Bobes R.J."/>
            <person name="Estrada K."/>
            <person name="Rios-Valencia D.G."/>
            <person name="Calderon-Gallegos A."/>
            <person name="de la Torre P."/>
            <person name="Carrero J.C."/>
            <person name="Sanchez-Flores A."/>
            <person name="Laclette J.P."/>
        </authorList>
    </citation>
    <scope>NUCLEOTIDE SEQUENCE [LARGE SCALE GENOMIC DNA]</scope>
    <source>
        <strain evidence="7">WFUcys</strain>
    </source>
</reference>
<feature type="domain" description="TOG" evidence="6">
    <location>
        <begin position="1485"/>
        <end position="1716"/>
    </location>
</feature>
<feature type="compositionally biased region" description="Acidic residues" evidence="5">
    <location>
        <begin position="2340"/>
        <end position="2349"/>
    </location>
</feature>
<evidence type="ECO:0000313" key="7">
    <source>
        <dbReference type="EMBL" id="KAL5109904.1"/>
    </source>
</evidence>
<dbReference type="InterPro" id="IPR021133">
    <property type="entry name" value="HEAT_type_2"/>
</dbReference>
<evidence type="ECO:0000256" key="3">
    <source>
        <dbReference type="PROSITE-ProRule" id="PRU00103"/>
    </source>
</evidence>
<dbReference type="SMART" id="SM01349">
    <property type="entry name" value="TOG"/>
    <property type="match status" value="1"/>
</dbReference>
<dbReference type="Pfam" id="PF23271">
    <property type="entry name" value="HEAT_GCN1"/>
    <property type="match status" value="1"/>
</dbReference>
<dbReference type="Gene3D" id="1.25.10.10">
    <property type="entry name" value="Leucine-rich Repeat Variant"/>
    <property type="match status" value="4"/>
</dbReference>
<keyword evidence="2" id="KW-0677">Repeat</keyword>
<dbReference type="InterPro" id="IPR057546">
    <property type="entry name" value="HEAT_GCN1"/>
</dbReference>
<dbReference type="Pfam" id="PF24984">
    <property type="entry name" value="HEAT_EF3_GNC1"/>
    <property type="match status" value="1"/>
</dbReference>
<keyword evidence="4" id="KW-0175">Coiled coil</keyword>
<gene>
    <name evidence="7" type="ORF">TcWFU_002145</name>
</gene>
<dbReference type="InterPro" id="IPR011989">
    <property type="entry name" value="ARM-like"/>
</dbReference>
<protein>
    <recommendedName>
        <fullName evidence="6">TOG domain-containing protein</fullName>
    </recommendedName>
</protein>
<feature type="repeat" description="HEAT" evidence="3">
    <location>
        <begin position="1775"/>
        <end position="1813"/>
    </location>
</feature>
<feature type="region of interest" description="Disordered" evidence="5">
    <location>
        <begin position="1199"/>
        <end position="1230"/>
    </location>
</feature>
<feature type="region of interest" description="Disordered" evidence="5">
    <location>
        <begin position="1108"/>
        <end position="1130"/>
    </location>
</feature>
<dbReference type="PANTHER" id="PTHR23346">
    <property type="entry name" value="TRANSLATIONAL ACTIVATOR GCN1-RELATED"/>
    <property type="match status" value="1"/>
</dbReference>
<proteinExistence type="inferred from homology"/>
<dbReference type="EMBL" id="JAKROA010000002">
    <property type="protein sequence ID" value="KAL5109904.1"/>
    <property type="molecule type" value="Genomic_DNA"/>
</dbReference>